<reference evidence="2 3" key="1">
    <citation type="journal article" date="2014" name="Int. J. Syst. Evol. Microbiol.">
        <title>Streptomyces hoynatensis sp. nov., isolated from deep marine sediment.</title>
        <authorList>
            <person name="Veyisoglu A."/>
            <person name="Sahin N."/>
        </authorList>
    </citation>
    <scope>NUCLEOTIDE SEQUENCE [LARGE SCALE GENOMIC DNA]</scope>
    <source>
        <strain evidence="2 3">KCTC 29097</strain>
    </source>
</reference>
<dbReference type="RefSeq" id="WP_120674097.1">
    <property type="nucleotide sequence ID" value="NZ_RBAL01000001.1"/>
</dbReference>
<comment type="caution">
    <text evidence="2">The sequence shown here is derived from an EMBL/GenBank/DDBJ whole genome shotgun (WGS) entry which is preliminary data.</text>
</comment>
<accession>A0A3A9ZDR5</accession>
<evidence type="ECO:0000256" key="1">
    <source>
        <dbReference type="SAM" id="MobiDB-lite"/>
    </source>
</evidence>
<organism evidence="2 3">
    <name type="scientific">Streptomyces hoynatensis</name>
    <dbReference type="NCBI Taxonomy" id="1141874"/>
    <lineage>
        <taxon>Bacteria</taxon>
        <taxon>Bacillati</taxon>
        <taxon>Actinomycetota</taxon>
        <taxon>Actinomycetes</taxon>
        <taxon>Kitasatosporales</taxon>
        <taxon>Streptomycetaceae</taxon>
        <taxon>Streptomyces</taxon>
    </lineage>
</organism>
<proteinExistence type="predicted"/>
<name>A0A3A9ZDR5_9ACTN</name>
<evidence type="ECO:0000313" key="3">
    <source>
        <dbReference type="Proteomes" id="UP000272474"/>
    </source>
</evidence>
<feature type="region of interest" description="Disordered" evidence="1">
    <location>
        <begin position="36"/>
        <end position="56"/>
    </location>
</feature>
<dbReference type="OrthoDB" id="4325144at2"/>
<gene>
    <name evidence="2" type="ORF">D7294_00075</name>
</gene>
<feature type="compositionally biased region" description="Polar residues" evidence="1">
    <location>
        <begin position="40"/>
        <end position="53"/>
    </location>
</feature>
<dbReference type="AlphaFoldDB" id="A0A3A9ZDR5"/>
<sequence length="69" mass="6924">MKPHSTASVLDDVFDLDPHTTDLSLLSPSLADSEPCTGDNCGQSPTTGHTTGCATPDGPLVPGLGCSAL</sequence>
<keyword evidence="3" id="KW-1185">Reference proteome</keyword>
<dbReference type="Proteomes" id="UP000272474">
    <property type="component" value="Unassembled WGS sequence"/>
</dbReference>
<evidence type="ECO:0000313" key="2">
    <source>
        <dbReference type="EMBL" id="RKN46672.1"/>
    </source>
</evidence>
<protein>
    <submittedName>
        <fullName evidence="2">Uncharacterized protein</fullName>
    </submittedName>
</protein>
<dbReference type="EMBL" id="RBAL01000001">
    <property type="protein sequence ID" value="RKN46672.1"/>
    <property type="molecule type" value="Genomic_DNA"/>
</dbReference>